<comment type="caution">
    <text evidence="2">The sequence shown here is derived from an EMBL/GenBank/DDBJ whole genome shotgun (WGS) entry which is preliminary data.</text>
</comment>
<keyword evidence="3" id="KW-1185">Reference proteome</keyword>
<reference evidence="2 3" key="1">
    <citation type="journal article" date="2018" name="IMA Fungus">
        <title>IMA Genome-F 9: Draft genome sequence of Annulohypoxylon stygium, Aspergillus mulundensis, Berkeleyomyces basicola (syn. Thielaviopsis basicola), Ceratocystis smalleyi, two Cercospora beticola strains, Coleophoma cylindrospora, Fusarium fracticaudum, Phialophora cf. hyalina, and Morchella septimelata.</title>
        <authorList>
            <person name="Wingfield B.D."/>
            <person name="Bills G.F."/>
            <person name="Dong Y."/>
            <person name="Huang W."/>
            <person name="Nel W.J."/>
            <person name="Swalarsk-Parry B.S."/>
            <person name="Vaghefi N."/>
            <person name="Wilken P.M."/>
            <person name="An Z."/>
            <person name="de Beer Z.W."/>
            <person name="De Vos L."/>
            <person name="Chen L."/>
            <person name="Duong T.A."/>
            <person name="Gao Y."/>
            <person name="Hammerbacher A."/>
            <person name="Kikkert J.R."/>
            <person name="Li Y."/>
            <person name="Li H."/>
            <person name="Li K."/>
            <person name="Li Q."/>
            <person name="Liu X."/>
            <person name="Ma X."/>
            <person name="Naidoo K."/>
            <person name="Pethybridge S.J."/>
            <person name="Sun J."/>
            <person name="Steenkamp E.T."/>
            <person name="van der Nest M.A."/>
            <person name="van Wyk S."/>
            <person name="Wingfield M.J."/>
            <person name="Xiong C."/>
            <person name="Yue Q."/>
            <person name="Zhang X."/>
        </authorList>
    </citation>
    <scope>NUCLEOTIDE SEQUENCE [LARGE SCALE GENOMIC DNA]</scope>
    <source>
        <strain evidence="2 3">BP 5553</strain>
    </source>
</reference>
<proteinExistence type="predicted"/>
<evidence type="ECO:0000256" key="1">
    <source>
        <dbReference type="SAM" id="MobiDB-lite"/>
    </source>
</evidence>
<feature type="region of interest" description="Disordered" evidence="1">
    <location>
        <begin position="359"/>
        <end position="403"/>
    </location>
</feature>
<evidence type="ECO:0000313" key="3">
    <source>
        <dbReference type="Proteomes" id="UP000254866"/>
    </source>
</evidence>
<protein>
    <recommendedName>
        <fullName evidence="4">HAUS augmin-like complex subunit 3 N-terminal domain-containing protein</fullName>
    </recommendedName>
</protein>
<organism evidence="2 3">
    <name type="scientific">Venustampulla echinocandica</name>
    <dbReference type="NCBI Taxonomy" id="2656787"/>
    <lineage>
        <taxon>Eukaryota</taxon>
        <taxon>Fungi</taxon>
        <taxon>Dikarya</taxon>
        <taxon>Ascomycota</taxon>
        <taxon>Pezizomycotina</taxon>
        <taxon>Leotiomycetes</taxon>
        <taxon>Helotiales</taxon>
        <taxon>Pleuroascaceae</taxon>
        <taxon>Venustampulla</taxon>
    </lineage>
</organism>
<dbReference type="AlphaFoldDB" id="A0A370TRK7"/>
<gene>
    <name evidence="2" type="ORF">BP5553_05600</name>
</gene>
<dbReference type="OrthoDB" id="5314201at2759"/>
<dbReference type="Proteomes" id="UP000254866">
    <property type="component" value="Unassembled WGS sequence"/>
</dbReference>
<evidence type="ECO:0000313" key="2">
    <source>
        <dbReference type="EMBL" id="RDL38167.1"/>
    </source>
</evidence>
<dbReference type="EMBL" id="NPIC01000003">
    <property type="protein sequence ID" value="RDL38167.1"/>
    <property type="molecule type" value="Genomic_DNA"/>
</dbReference>
<evidence type="ECO:0008006" key="4">
    <source>
        <dbReference type="Google" id="ProtNLM"/>
    </source>
</evidence>
<name>A0A370TRK7_9HELO</name>
<dbReference type="GeneID" id="43598449"/>
<dbReference type="RefSeq" id="XP_031870823.1">
    <property type="nucleotide sequence ID" value="XM_032014223.1"/>
</dbReference>
<accession>A0A370TRK7</accession>
<sequence>MADDLFNDLVKILQDRDILHDADAIKSAFNDPESRSAIREWMHEYLAPETLLTKEEGNIYATLLKTGEAENLAAQDLSAIRGLNDSEIQGAIEELKRSTAAIEKQSETLRLQHNALSALVKNDQQSTQARSQSDNAQLKKWTAKKDQLNKAVEEQSQALNYQISDLGQQSKASEASMKQTVDSIFKSDDKLLASLQKLASDLAPIQPADDDLIGRIRELCARLIKHTVEGIRTKLDRVYLETICGPSHVANGGEIESEDTQDLQDELESLYSEILPVTQMSTEEQFLKPALQGIAASSGQGQERAAKAVNYIHKCLVFLVGRIEAFLERVEEHQCHRMALQCVLDSAKKELSRVEILSADNKPVSPAKSNAQKRRTSSTTRSPGRPKPSRRRSSGVENDDIDPEQQIARNLGISLPAKSVSDQAHAEVLERALADRVTKLGIHAANLQSITESSISSHLLDSHITLQLLQDCLLAETLYHNVQLVDPDIEASVSMFQQEIQDLQKGLEGIDLEKLQSKNIHREQLIERWSR</sequence>